<gene>
    <name evidence="3" type="ORF">J8C06_11415</name>
</gene>
<evidence type="ECO:0000313" key="4">
    <source>
        <dbReference type="Proteomes" id="UP000676506"/>
    </source>
</evidence>
<keyword evidence="2" id="KW-0732">Signal</keyword>
<organism evidence="3 4">
    <name type="scientific">Chloracidobacterium validum</name>
    <dbReference type="NCBI Taxonomy" id="2821543"/>
    <lineage>
        <taxon>Bacteria</taxon>
        <taxon>Pseudomonadati</taxon>
        <taxon>Acidobacteriota</taxon>
        <taxon>Terriglobia</taxon>
        <taxon>Terriglobales</taxon>
        <taxon>Acidobacteriaceae</taxon>
        <taxon>Chloracidobacterium</taxon>
    </lineage>
</organism>
<feature type="region of interest" description="Disordered" evidence="1">
    <location>
        <begin position="27"/>
        <end position="52"/>
    </location>
</feature>
<feature type="compositionally biased region" description="Polar residues" evidence="1">
    <location>
        <begin position="29"/>
        <end position="49"/>
    </location>
</feature>
<name>A0ABX8BBT7_9BACT</name>
<feature type="signal peptide" evidence="2">
    <location>
        <begin position="1"/>
        <end position="29"/>
    </location>
</feature>
<evidence type="ECO:0000256" key="1">
    <source>
        <dbReference type="SAM" id="MobiDB-lite"/>
    </source>
</evidence>
<sequence length="431" mass="45407">MRFKHLMHHVASAVLLAAALVVSSPPVSGQKTDLSPTVATTPGRNNGSRATDLPPTTLSTLLWDNGPFNNLDGLASEETTSISNARTADDFVITSGATIDTITFDIYVDPAASYTGAVDIYADSGGSGPVNALPLATYTSTSFTVVGSGFGLDIRRYTVTLSPTLTLSPGRYWVSGHVIGTGSGRGFFCTSNGASPSTEEPGYFRSTFFSVPNWALASSFIGAPPHFAFTVSGTTSSTKVNVNANVNLVTTLTGTLGSACTPNYLNQFNINANLVNTGTIVLGNPEFQVVELQHANGTPPPNPYRLKTADDYVACNTGGVVGSIQQVSPAPFNLNPGSAVPVAFQIDLPGPTQPRRFRFFVNVFAVLGPVSDSTPRPEKGLKKHKLGQLAIEVTGYDQAGEPVLATRFVPERHLRGTQIGIQGVKATLVRR</sequence>
<protein>
    <submittedName>
        <fullName evidence="3">Uncharacterized protein</fullName>
    </submittedName>
</protein>
<dbReference type="Proteomes" id="UP000676506">
    <property type="component" value="Chromosome 2"/>
</dbReference>
<dbReference type="EMBL" id="CP072649">
    <property type="protein sequence ID" value="QUW04402.1"/>
    <property type="molecule type" value="Genomic_DNA"/>
</dbReference>
<feature type="chain" id="PRO_5047310081" evidence="2">
    <location>
        <begin position="30"/>
        <end position="431"/>
    </location>
</feature>
<accession>A0ABX8BBT7</accession>
<reference evidence="3 4" key="1">
    <citation type="submission" date="2021-03" db="EMBL/GenBank/DDBJ databases">
        <title>Genomic and phenotypic characterization of Chloracidobacterium isolates provides evidence for multiple species.</title>
        <authorList>
            <person name="Saini M.K."/>
            <person name="Costas A.M.G."/>
            <person name="Tank M."/>
            <person name="Bryant D.A."/>
        </authorList>
    </citation>
    <scope>NUCLEOTIDE SEQUENCE [LARGE SCALE GENOMIC DNA]</scope>
    <source>
        <strain evidence="3 4">BV2-C</strain>
    </source>
</reference>
<dbReference type="RefSeq" id="WP_211430291.1">
    <property type="nucleotide sequence ID" value="NZ_CP072649.1"/>
</dbReference>
<evidence type="ECO:0000256" key="2">
    <source>
        <dbReference type="SAM" id="SignalP"/>
    </source>
</evidence>
<evidence type="ECO:0000313" key="3">
    <source>
        <dbReference type="EMBL" id="QUW04402.1"/>
    </source>
</evidence>
<proteinExistence type="predicted"/>
<keyword evidence="4" id="KW-1185">Reference proteome</keyword>